<reference evidence="8" key="1">
    <citation type="submission" date="2018-06" db="EMBL/GenBank/DDBJ databases">
        <title>Paenibacillus xerothermodurans sp. nov. an extremely dry heat resistant spore forming bacterium isolated from the soil of Cape Canaveral, Florida.</title>
        <authorList>
            <person name="Seuylemezian A."/>
            <person name="Kaur N."/>
            <person name="Patil P."/>
            <person name="Patil P."/>
            <person name="Mayilraj S."/>
            <person name="Vaishampayan P."/>
        </authorList>
    </citation>
    <scope>NUCLEOTIDE SEQUENCE [LARGE SCALE GENOMIC DNA]</scope>
    <source>
        <strain evidence="8">ATCC 27380</strain>
    </source>
</reference>
<dbReference type="GO" id="GO:0016020">
    <property type="term" value="C:membrane"/>
    <property type="evidence" value="ECO:0007669"/>
    <property type="project" value="InterPro"/>
</dbReference>
<name>A0A2W1N4K6_PAEXE</name>
<dbReference type="PROSITE" id="PS01039">
    <property type="entry name" value="SBP_BACTERIAL_3"/>
    <property type="match status" value="1"/>
</dbReference>
<dbReference type="PROSITE" id="PS51257">
    <property type="entry name" value="PROKAR_LIPOPROTEIN"/>
    <property type="match status" value="1"/>
</dbReference>
<evidence type="ECO:0000259" key="6">
    <source>
        <dbReference type="SMART" id="SM00062"/>
    </source>
</evidence>
<feature type="chain" id="PRO_5038390309" evidence="5">
    <location>
        <begin position="25"/>
        <end position="257"/>
    </location>
</feature>
<comment type="similarity">
    <text evidence="2 4">Belongs to the bacterial solute-binding protein 3 family.</text>
</comment>
<comment type="caution">
    <text evidence="8">The sequence shown here is derived from an EMBL/GenBank/DDBJ whole genome shotgun (WGS) entry which is preliminary data.</text>
</comment>
<dbReference type="GO" id="GO:0015276">
    <property type="term" value="F:ligand-gated monoatomic ion channel activity"/>
    <property type="evidence" value="ECO:0007669"/>
    <property type="project" value="InterPro"/>
</dbReference>
<dbReference type="InterPro" id="IPR001320">
    <property type="entry name" value="Iontro_rcpt_C"/>
</dbReference>
<dbReference type="RefSeq" id="WP_089201216.1">
    <property type="nucleotide sequence ID" value="NZ_NHRJ02000014.1"/>
</dbReference>
<organism evidence="8 9">
    <name type="scientific">Paenibacillus xerothermodurans</name>
    <dbReference type="NCBI Taxonomy" id="1977292"/>
    <lineage>
        <taxon>Bacteria</taxon>
        <taxon>Bacillati</taxon>
        <taxon>Bacillota</taxon>
        <taxon>Bacilli</taxon>
        <taxon>Bacillales</taxon>
        <taxon>Paenibacillaceae</taxon>
        <taxon>Paenibacillus</taxon>
    </lineage>
</organism>
<dbReference type="AlphaFoldDB" id="A0A2W1N4K6"/>
<dbReference type="SMART" id="SM00062">
    <property type="entry name" value="PBPb"/>
    <property type="match status" value="1"/>
</dbReference>
<dbReference type="Gene3D" id="3.40.190.10">
    <property type="entry name" value="Periplasmic binding protein-like II"/>
    <property type="match status" value="2"/>
</dbReference>
<keyword evidence="3 5" id="KW-0732">Signal</keyword>
<dbReference type="InterPro" id="IPR018313">
    <property type="entry name" value="SBP_3_CS"/>
</dbReference>
<dbReference type="Pfam" id="PF00497">
    <property type="entry name" value="SBP_bac_3"/>
    <property type="match status" value="1"/>
</dbReference>
<protein>
    <submittedName>
        <fullName evidence="8">Glutamine ABC transporter substrate-bindnig protein</fullName>
    </submittedName>
</protein>
<evidence type="ECO:0000256" key="5">
    <source>
        <dbReference type="SAM" id="SignalP"/>
    </source>
</evidence>
<evidence type="ECO:0000256" key="2">
    <source>
        <dbReference type="ARBA" id="ARBA00010333"/>
    </source>
</evidence>
<evidence type="ECO:0000259" key="7">
    <source>
        <dbReference type="SMART" id="SM00079"/>
    </source>
</evidence>
<feature type="signal peptide" evidence="5">
    <location>
        <begin position="1"/>
        <end position="24"/>
    </location>
</feature>
<evidence type="ECO:0000256" key="4">
    <source>
        <dbReference type="RuleBase" id="RU003744"/>
    </source>
</evidence>
<proteinExistence type="inferred from homology"/>
<dbReference type="EMBL" id="NHRJ02000014">
    <property type="protein sequence ID" value="PZE19669.1"/>
    <property type="molecule type" value="Genomic_DNA"/>
</dbReference>
<evidence type="ECO:0000256" key="1">
    <source>
        <dbReference type="ARBA" id="ARBA00004196"/>
    </source>
</evidence>
<dbReference type="OrthoDB" id="9774451at2"/>
<keyword evidence="9" id="KW-1185">Reference proteome</keyword>
<dbReference type="Proteomes" id="UP000214746">
    <property type="component" value="Unassembled WGS sequence"/>
</dbReference>
<dbReference type="PANTHER" id="PTHR35936:SF38">
    <property type="entry name" value="GLUTAMINE-BINDING PERIPLASMIC PROTEIN"/>
    <property type="match status" value="1"/>
</dbReference>
<dbReference type="PANTHER" id="PTHR35936">
    <property type="entry name" value="MEMBRANE-BOUND LYTIC MUREIN TRANSGLYCOSYLASE F"/>
    <property type="match status" value="1"/>
</dbReference>
<dbReference type="SMART" id="SM00079">
    <property type="entry name" value="PBPe"/>
    <property type="match status" value="1"/>
</dbReference>
<dbReference type="InterPro" id="IPR001638">
    <property type="entry name" value="Solute-binding_3/MltF_N"/>
</dbReference>
<feature type="domain" description="Ionotropic glutamate receptor C-terminal" evidence="7">
    <location>
        <begin position="31"/>
        <end position="249"/>
    </location>
</feature>
<feature type="domain" description="Solute-binding protein family 3/N-terminal" evidence="6">
    <location>
        <begin position="31"/>
        <end position="250"/>
    </location>
</feature>
<comment type="subcellular location">
    <subcellularLocation>
        <location evidence="1">Cell envelope</location>
    </subcellularLocation>
</comment>
<evidence type="ECO:0000313" key="9">
    <source>
        <dbReference type="Proteomes" id="UP000214746"/>
    </source>
</evidence>
<dbReference type="GO" id="GO:0030313">
    <property type="term" value="C:cell envelope"/>
    <property type="evidence" value="ECO:0007669"/>
    <property type="project" value="UniProtKB-SubCell"/>
</dbReference>
<accession>A0A2W1N4K6</accession>
<dbReference type="SUPFAM" id="SSF53850">
    <property type="entry name" value="Periplasmic binding protein-like II"/>
    <property type="match status" value="1"/>
</dbReference>
<sequence>MRFGTVIKNRVFLLICLLALAATAGCSNNKPLKVGVENNFRPFTYTEGGEIKGFEVELWQAIAEKANIEYELVPMEAVELNEAVTSGEVDLAIAGLTVNKARKDNFAFSEPYFETGLVILTTADNTDIQDKKGLAGKVVATQTGSSAYTYAGGIEGLKEVRGYADISEAYNQLKNKKVDAVIFDERSVHHFMQTTGDGKVKMVGEVLNKESYGVMATKESRYIGRINQAITAVGNDGTYESLYAKWMGGQPKKLPGQ</sequence>
<evidence type="ECO:0000256" key="3">
    <source>
        <dbReference type="ARBA" id="ARBA00022729"/>
    </source>
</evidence>
<evidence type="ECO:0000313" key="8">
    <source>
        <dbReference type="EMBL" id="PZE19669.1"/>
    </source>
</evidence>
<gene>
    <name evidence="8" type="ORF">CBW46_017180</name>
</gene>